<dbReference type="GO" id="GO:0050660">
    <property type="term" value="F:flavin adenine dinucleotide binding"/>
    <property type="evidence" value="ECO:0007669"/>
    <property type="project" value="InterPro"/>
</dbReference>
<organism evidence="7 8">
    <name type="scientific">Lyngbya aestuarii BL J</name>
    <dbReference type="NCBI Taxonomy" id="1348334"/>
    <lineage>
        <taxon>Bacteria</taxon>
        <taxon>Bacillati</taxon>
        <taxon>Cyanobacteriota</taxon>
        <taxon>Cyanophyceae</taxon>
        <taxon>Oscillatoriophycideae</taxon>
        <taxon>Oscillatoriales</taxon>
        <taxon>Microcoleaceae</taxon>
        <taxon>Lyngbya</taxon>
    </lineage>
</organism>
<dbReference type="AlphaFoldDB" id="U7QIA8"/>
<dbReference type="InterPro" id="IPR007867">
    <property type="entry name" value="GMC_OxRtase_C"/>
</dbReference>
<dbReference type="Proteomes" id="UP000017127">
    <property type="component" value="Unassembled WGS sequence"/>
</dbReference>
<reference evidence="7 8" key="1">
    <citation type="journal article" date="2013" name="Front. Microbiol.">
        <title>Comparative genomic analyses of the cyanobacterium, Lyngbya aestuarii BL J, a powerful hydrogen producer.</title>
        <authorList>
            <person name="Kothari A."/>
            <person name="Vaughn M."/>
            <person name="Garcia-Pichel F."/>
        </authorList>
    </citation>
    <scope>NUCLEOTIDE SEQUENCE [LARGE SCALE GENOMIC DNA]</scope>
    <source>
        <strain evidence="7 8">BL J</strain>
    </source>
</reference>
<dbReference type="Gene3D" id="3.50.50.60">
    <property type="entry name" value="FAD/NAD(P)-binding domain"/>
    <property type="match status" value="2"/>
</dbReference>
<evidence type="ECO:0000259" key="6">
    <source>
        <dbReference type="Pfam" id="PF05199"/>
    </source>
</evidence>
<dbReference type="InterPro" id="IPR036188">
    <property type="entry name" value="FAD/NAD-bd_sf"/>
</dbReference>
<evidence type="ECO:0000256" key="3">
    <source>
        <dbReference type="ARBA" id="ARBA00022827"/>
    </source>
</evidence>
<evidence type="ECO:0000256" key="4">
    <source>
        <dbReference type="ARBA" id="ARBA00023002"/>
    </source>
</evidence>
<gene>
    <name evidence="7" type="ORF">M595_3225</name>
</gene>
<feature type="domain" description="Glucose-methanol-choline oxidoreductase N-terminal" evidence="5">
    <location>
        <begin position="7"/>
        <end position="294"/>
    </location>
</feature>
<evidence type="ECO:0000259" key="5">
    <source>
        <dbReference type="Pfam" id="PF00732"/>
    </source>
</evidence>
<proteinExistence type="inferred from homology"/>
<dbReference type="OrthoDB" id="9787779at2"/>
<keyword evidence="2" id="KW-0285">Flavoprotein</keyword>
<evidence type="ECO:0000256" key="2">
    <source>
        <dbReference type="ARBA" id="ARBA00022630"/>
    </source>
</evidence>
<dbReference type="Pfam" id="PF05199">
    <property type="entry name" value="GMC_oxred_C"/>
    <property type="match status" value="1"/>
</dbReference>
<comment type="caution">
    <text evidence="7">The sequence shown here is derived from an EMBL/GenBank/DDBJ whole genome shotgun (WGS) entry which is preliminary data.</text>
</comment>
<name>U7QIA8_9CYAN</name>
<dbReference type="PANTHER" id="PTHR46056">
    <property type="entry name" value="LONG-CHAIN-ALCOHOL OXIDASE"/>
    <property type="match status" value="1"/>
</dbReference>
<keyword evidence="4" id="KW-0560">Oxidoreductase</keyword>
<dbReference type="PATRIC" id="fig|1348334.3.peg.3122"/>
<protein>
    <submittedName>
        <fullName evidence="7">GMC oxidoreductase family protein</fullName>
    </submittedName>
</protein>
<comment type="similarity">
    <text evidence="1">Belongs to the GMC oxidoreductase family.</text>
</comment>
<evidence type="ECO:0000256" key="1">
    <source>
        <dbReference type="ARBA" id="ARBA00010790"/>
    </source>
</evidence>
<accession>U7QIA8</accession>
<evidence type="ECO:0000313" key="7">
    <source>
        <dbReference type="EMBL" id="ERT06820.1"/>
    </source>
</evidence>
<dbReference type="EMBL" id="AUZM01000030">
    <property type="protein sequence ID" value="ERT06820.1"/>
    <property type="molecule type" value="Genomic_DNA"/>
</dbReference>
<dbReference type="SUPFAM" id="SSF51905">
    <property type="entry name" value="FAD/NAD(P)-binding domain"/>
    <property type="match status" value="1"/>
</dbReference>
<feature type="domain" description="Glucose-methanol-choline oxidoreductase C-terminal" evidence="6">
    <location>
        <begin position="378"/>
        <end position="491"/>
    </location>
</feature>
<keyword evidence="3" id="KW-0274">FAD</keyword>
<dbReference type="RefSeq" id="WP_023066996.1">
    <property type="nucleotide sequence ID" value="NZ_AUZM01000030.1"/>
</dbReference>
<dbReference type="GO" id="GO:0016614">
    <property type="term" value="F:oxidoreductase activity, acting on CH-OH group of donors"/>
    <property type="evidence" value="ECO:0007669"/>
    <property type="project" value="InterPro"/>
</dbReference>
<evidence type="ECO:0000313" key="8">
    <source>
        <dbReference type="Proteomes" id="UP000017127"/>
    </source>
</evidence>
<keyword evidence="8" id="KW-1185">Reference proteome</keyword>
<dbReference type="PANTHER" id="PTHR46056:SF12">
    <property type="entry name" value="LONG-CHAIN-ALCOHOL OXIDASE"/>
    <property type="match status" value="1"/>
</dbReference>
<dbReference type="Pfam" id="PF00732">
    <property type="entry name" value="GMC_oxred_N"/>
    <property type="match status" value="1"/>
</dbReference>
<dbReference type="InterPro" id="IPR000172">
    <property type="entry name" value="GMC_OxRdtase_N"/>
</dbReference>
<sequence>MGYDFDAIIIGSGAGGGTVAFALASAGKRVLLVERGSRFSDRTAYQDERRMLINKEAFDDRNFNVNGQQTRLHISGILGGGTSLYGGVLIRPSRYDFHPGKYYDKWLPRHLWDWPITYDDLAPYYDKAEQLFQVSGDNTTQIPNVETPTHGYPCDVPALAPINQHLEQAIDSAGFTPFHLPFGIDFNRCLRCPSCPGFYCPNDARASTTVRLVDTLLENGNLQLKTLTEADQLLTNAQGKVTGVELRDRQTGNIEKLTAKVYILSAGAIGSPVILLKSGLTGRSDQVGRNYMFHCGALAAGFFAGETGGADSLIKQLGFTDLYLGNPDFPHKLGLAQTVPVPGPLSIQAELPFPLPTAVARFLLKRMLVITGLVEDLPQSENRVELGKNGEIRLTHRFHPYDVYRSKYYMRQLRTVFRQARAVFTYGVTGDKDEVHTSHQAGTTRFGTDPHTSVLDPDCRLHDHDNVFVVDGGFMPNSLGVSPALTIMANALRVSEVIKEVC</sequence>